<dbReference type="RefSeq" id="XP_028866802.1">
    <property type="nucleotide sequence ID" value="XM_029010969.1"/>
</dbReference>
<evidence type="ECO:0000313" key="3">
    <source>
        <dbReference type="Proteomes" id="UP000236319"/>
    </source>
</evidence>
<evidence type="ECO:0000313" key="2">
    <source>
        <dbReference type="EMBL" id="GBE60559.1"/>
    </source>
</evidence>
<name>A0A2H6KC75_9APIC</name>
<evidence type="ECO:0000256" key="1">
    <source>
        <dbReference type="SAM" id="Phobius"/>
    </source>
</evidence>
<keyword evidence="2" id="KW-0067">ATP-binding</keyword>
<proteinExistence type="predicted"/>
<dbReference type="VEuPathDB" id="PiroplasmaDB:BOVATA_020520"/>
<comment type="caution">
    <text evidence="2">The sequence shown here is derived from an EMBL/GenBank/DDBJ whole genome shotgun (WGS) entry which is preliminary data.</text>
</comment>
<sequence length="329" mass="34116">MAGETLEPSWLVRTQLRHHISSKLTDFVRGGSKDLKSVFIQGASRLIDDDLVSVSVLCLITFGFISSFNLSVCGATAGVGFGRCVCSFNVVLGRFGLVLILRSFIVFICAISVEAVSGCFISEAFCVGREASVAEGSEASSPSKLLILAMSSGFAVGHGLPEAIVNPDDPLFSVTVVGTLNVGEASRTSFVASSLRSAVSSDFGWSKDPNLLLWVVPGRIVLKEARLGGMAADPSSANNQCDKILSSPAFFTPSSGGTPAVSMHCTPSFIDPSSLTAVAGKNSDFASSWGGTDSGSHVTGSSSASAFLARLAGAVCFAPFLPFLVFMVA</sequence>
<feature type="transmembrane region" description="Helical" evidence="1">
    <location>
        <begin position="91"/>
        <end position="113"/>
    </location>
</feature>
<dbReference type="EMBL" id="BDSA01000002">
    <property type="protein sequence ID" value="GBE60559.1"/>
    <property type="molecule type" value="Genomic_DNA"/>
</dbReference>
<feature type="transmembrane region" description="Helical" evidence="1">
    <location>
        <begin position="307"/>
        <end position="328"/>
    </location>
</feature>
<keyword evidence="2" id="KW-0547">Nucleotide-binding</keyword>
<dbReference type="GO" id="GO:0003677">
    <property type="term" value="F:DNA binding"/>
    <property type="evidence" value="ECO:0007669"/>
    <property type="project" value="UniProtKB-KW"/>
</dbReference>
<gene>
    <name evidence="2" type="ORF">BOVATA_020520</name>
</gene>
<accession>A0A2H6KC75</accession>
<keyword evidence="2" id="KW-0238">DNA-binding</keyword>
<keyword evidence="1" id="KW-0812">Transmembrane</keyword>
<protein>
    <submittedName>
        <fullName evidence="2">Chromodomain-helicase-DNA-binding 8 isoform X3, putative</fullName>
    </submittedName>
</protein>
<keyword evidence="2" id="KW-0347">Helicase</keyword>
<keyword evidence="2" id="KW-0378">Hydrolase</keyword>
<keyword evidence="1" id="KW-0472">Membrane</keyword>
<dbReference type="GO" id="GO:0004386">
    <property type="term" value="F:helicase activity"/>
    <property type="evidence" value="ECO:0007669"/>
    <property type="project" value="UniProtKB-KW"/>
</dbReference>
<keyword evidence="3" id="KW-1185">Reference proteome</keyword>
<dbReference type="AlphaFoldDB" id="A0A2H6KC75"/>
<keyword evidence="1" id="KW-1133">Transmembrane helix</keyword>
<organism evidence="2 3">
    <name type="scientific">Babesia ovata</name>
    <dbReference type="NCBI Taxonomy" id="189622"/>
    <lineage>
        <taxon>Eukaryota</taxon>
        <taxon>Sar</taxon>
        <taxon>Alveolata</taxon>
        <taxon>Apicomplexa</taxon>
        <taxon>Aconoidasida</taxon>
        <taxon>Piroplasmida</taxon>
        <taxon>Babesiidae</taxon>
        <taxon>Babesia</taxon>
    </lineage>
</organism>
<dbReference type="GeneID" id="39874329"/>
<feature type="transmembrane region" description="Helical" evidence="1">
    <location>
        <begin position="54"/>
        <end position="79"/>
    </location>
</feature>
<dbReference type="Proteomes" id="UP000236319">
    <property type="component" value="Unassembled WGS sequence"/>
</dbReference>
<reference evidence="2 3" key="1">
    <citation type="journal article" date="2017" name="BMC Genomics">
        <title>Whole-genome assembly of Babesia ovata and comparative genomics between closely related pathogens.</title>
        <authorList>
            <person name="Yamagishi J."/>
            <person name="Asada M."/>
            <person name="Hakimi H."/>
            <person name="Tanaka T.Q."/>
            <person name="Sugimoto C."/>
            <person name="Kawazu S."/>
        </authorList>
    </citation>
    <scope>NUCLEOTIDE SEQUENCE [LARGE SCALE GENOMIC DNA]</scope>
    <source>
        <strain evidence="2 3">Miyake</strain>
    </source>
</reference>